<organism evidence="1 2">
    <name type="scientific">Thermogutta terrifontis</name>
    <dbReference type="NCBI Taxonomy" id="1331910"/>
    <lineage>
        <taxon>Bacteria</taxon>
        <taxon>Pseudomonadati</taxon>
        <taxon>Planctomycetota</taxon>
        <taxon>Planctomycetia</taxon>
        <taxon>Pirellulales</taxon>
        <taxon>Thermoguttaceae</taxon>
        <taxon>Thermogutta</taxon>
    </lineage>
</organism>
<keyword evidence="2" id="KW-1185">Reference proteome</keyword>
<dbReference type="KEGG" id="ttf:THTE_1891"/>
<gene>
    <name evidence="1" type="ORF">THTE_1891</name>
</gene>
<dbReference type="AlphaFoldDB" id="A0A286REW8"/>
<evidence type="ECO:0000313" key="1">
    <source>
        <dbReference type="EMBL" id="ASV74493.1"/>
    </source>
</evidence>
<dbReference type="EMBL" id="CP018477">
    <property type="protein sequence ID" value="ASV74493.1"/>
    <property type="molecule type" value="Genomic_DNA"/>
</dbReference>
<sequence length="38" mass="4319">MGLPRAGRPDSVGWWMQRSAATAFFTVKFLRAILCYDV</sequence>
<protein>
    <submittedName>
        <fullName evidence="1">Uncharacterized protein</fullName>
    </submittedName>
</protein>
<dbReference type="Proteomes" id="UP000215086">
    <property type="component" value="Chromosome"/>
</dbReference>
<accession>A0A286REW8</accession>
<name>A0A286REW8_9BACT</name>
<proteinExistence type="predicted"/>
<reference evidence="1 2" key="1">
    <citation type="journal article" name="Front. Microbiol.">
        <title>Sugar Metabolism of the First Thermophilic Planctomycete Thermogutta terrifontis: Comparative Genomic and Transcriptomic Approaches.</title>
        <authorList>
            <person name="Elcheninov A.G."/>
            <person name="Menzel P."/>
            <person name="Gudbergsdottir S.R."/>
            <person name="Slesarev A.I."/>
            <person name="Kadnikov V.V."/>
            <person name="Krogh A."/>
            <person name="Bonch-Osmolovskaya E.A."/>
            <person name="Peng X."/>
            <person name="Kublanov I.V."/>
        </authorList>
    </citation>
    <scope>NUCLEOTIDE SEQUENCE [LARGE SCALE GENOMIC DNA]</scope>
    <source>
        <strain evidence="1 2">R1</strain>
    </source>
</reference>
<evidence type="ECO:0000313" key="2">
    <source>
        <dbReference type="Proteomes" id="UP000215086"/>
    </source>
</evidence>